<dbReference type="Pfam" id="PF11922">
    <property type="entry name" value="DUF3440"/>
    <property type="match status" value="2"/>
</dbReference>
<dbReference type="InterPro" id="IPR021845">
    <property type="entry name" value="DUF3440"/>
</dbReference>
<dbReference type="PANTHER" id="PTHR30083:SF0">
    <property type="entry name" value="3'-PHOSPHOADENOSINE 5'-PHOSPHOSULFATE SULFOTRANSFERASE (PAPS REDUCTASE)_FAD SYNTHETASE"/>
    <property type="match status" value="1"/>
</dbReference>
<dbReference type="CDD" id="cd23947">
    <property type="entry name" value="PAPS_reductase-like_YbdN"/>
    <property type="match status" value="1"/>
</dbReference>
<reference evidence="2 3" key="1">
    <citation type="submission" date="2021-04" db="EMBL/GenBank/DDBJ databases">
        <authorList>
            <person name="Seiffert S.N."/>
        </authorList>
    </citation>
    <scope>NUCLEOTIDE SEQUENCE [LARGE SCALE GENOMIC DNA]</scope>
    <source>
        <strain evidence="2 3">1</strain>
    </source>
</reference>
<dbReference type="Pfam" id="PF01507">
    <property type="entry name" value="PAPS_reduct"/>
    <property type="match status" value="1"/>
</dbReference>
<proteinExistence type="predicted"/>
<comment type="caution">
    <text evidence="2">The sequence shown here is derived from an EMBL/GenBank/DDBJ whole genome shotgun (WGS) entry which is preliminary data.</text>
</comment>
<keyword evidence="3" id="KW-1185">Reference proteome</keyword>
<name>A0ABS6DN00_9ENTR</name>
<accession>A0ABS6DN00</accession>
<dbReference type="Proteomes" id="UP000686327">
    <property type="component" value="Unassembled WGS sequence"/>
</dbReference>
<protein>
    <submittedName>
        <fullName evidence="2">DUF3440 domain-containing protein</fullName>
    </submittedName>
</protein>
<reference evidence="3" key="2">
    <citation type="submission" date="2023-07" db="EMBL/GenBank/DDBJ databases">
        <title>Cedecea davisae an AmpC producer and its therapeutic implications.</title>
        <authorList>
            <person name="Notter J."/>
        </authorList>
    </citation>
    <scope>NUCLEOTIDE SEQUENCE [LARGE SCALE GENOMIC DNA]</scope>
    <source>
        <strain evidence="3">1</strain>
    </source>
</reference>
<dbReference type="PANTHER" id="PTHR30083">
    <property type="entry name" value="TRANSCRIPTIONAL REGULATOR-RELATED"/>
    <property type="match status" value="1"/>
</dbReference>
<sequence>MSQLNEAKIPLGQNVLEAARSRIEWLFDTFPQVCISFSGGKDSTVLLHLAGEIARRRKTLFSVLFIDWEVQFHYTIDHVLRMQALYSDVISTFYWVALPLTTLNGVSQYQPEWISWERGKSWVRPAPGQAITDESYFPFYYYAMTFEEFVPAFSHWLSAGKGAAVATGVRTEESYKRYIGISSQRKTRYADDKPWTTAGQEGFYYTVSPLYDWKVQDIWIFNARYKACYNALYDRMHQAGVAVRSMRVCEPFGPEQRRSLWLFHILEPETWGEICSRVSGAHSGALYGSRSGTFYALNKVLVKPEHFNWQGYAMFLLDSMPAQTAEHYRNKIAIYIKWFQQHGFPENIPDEQDKDLGYKDVPSWRRVCKTLLKNDYWCRMLSFSPNKPKHYQRYLERMNKKRSQWGIL</sequence>
<dbReference type="RefSeq" id="WP_216376911.1">
    <property type="nucleotide sequence ID" value="NZ_JAGRYT010000038.1"/>
</dbReference>
<gene>
    <name evidence="2" type="ORF">KC222_18990</name>
</gene>
<evidence type="ECO:0000313" key="2">
    <source>
        <dbReference type="EMBL" id="MBU4684090.1"/>
    </source>
</evidence>
<evidence type="ECO:0000259" key="1">
    <source>
        <dbReference type="Pfam" id="PF01507"/>
    </source>
</evidence>
<dbReference type="InterPro" id="IPR002500">
    <property type="entry name" value="PAPS_reduct_dom"/>
</dbReference>
<organism evidence="2 3">
    <name type="scientific">Cedecea davisae</name>
    <dbReference type="NCBI Taxonomy" id="158484"/>
    <lineage>
        <taxon>Bacteria</taxon>
        <taxon>Pseudomonadati</taxon>
        <taxon>Pseudomonadota</taxon>
        <taxon>Gammaproteobacteria</taxon>
        <taxon>Enterobacterales</taxon>
        <taxon>Enterobacteriaceae</taxon>
        <taxon>Cedecea</taxon>
    </lineage>
</organism>
<dbReference type="EMBL" id="JAGRYU010000035">
    <property type="protein sequence ID" value="MBU4684090.1"/>
    <property type="molecule type" value="Genomic_DNA"/>
</dbReference>
<feature type="domain" description="Phosphoadenosine phosphosulphate reductase" evidence="1">
    <location>
        <begin position="33"/>
        <end position="235"/>
    </location>
</feature>
<evidence type="ECO:0000313" key="3">
    <source>
        <dbReference type="Proteomes" id="UP000686327"/>
    </source>
</evidence>